<proteinExistence type="predicted"/>
<reference evidence="1 2" key="1">
    <citation type="submission" date="2023-09" db="EMBL/GenBank/DDBJ databases">
        <authorList>
            <person name="Rey-Velasco X."/>
        </authorList>
    </citation>
    <scope>NUCLEOTIDE SEQUENCE [LARGE SCALE GENOMIC DNA]</scope>
    <source>
        <strain evidence="1 2">F225</strain>
    </source>
</reference>
<evidence type="ECO:0000313" key="2">
    <source>
        <dbReference type="Proteomes" id="UP001253848"/>
    </source>
</evidence>
<accession>A0ABU3DVU9</accession>
<keyword evidence="2" id="KW-1185">Reference proteome</keyword>
<comment type="caution">
    <text evidence="1">The sequence shown here is derived from an EMBL/GenBank/DDBJ whole genome shotgun (WGS) entry which is preliminary data.</text>
</comment>
<dbReference type="RefSeq" id="WP_311501106.1">
    <property type="nucleotide sequence ID" value="NZ_JAVRHN010000015.1"/>
</dbReference>
<gene>
    <name evidence="1" type="ORF">RM541_15825</name>
</gene>
<organism evidence="1 2">
    <name type="scientific">Autumnicola psychrophila</name>
    <dbReference type="NCBI Taxonomy" id="3075592"/>
    <lineage>
        <taxon>Bacteria</taxon>
        <taxon>Pseudomonadati</taxon>
        <taxon>Bacteroidota</taxon>
        <taxon>Flavobacteriia</taxon>
        <taxon>Flavobacteriales</taxon>
        <taxon>Flavobacteriaceae</taxon>
        <taxon>Autumnicola</taxon>
    </lineage>
</organism>
<sequence>MTTPHPHQPTKAFIFDRIQFLEDKFIEAGSVDPYISHPLHLFILKYLQINPVVLRGAKGIRKVKCLKEVNTSEIDNYSEFRWLSRRITRFVEKYLSIIEHHEPVTRKSRKDQPSGLSLSEKLEDHLLNPRFLLQEPEKRIAVIKGCIDFYEMQLRNKPSHQWYPVMINFLKKEKASLLQIIEGEKENLVPSNKSLLFNGKKLNLTERIRIANEVLDFEGQIRKLNISDTEKYQLMAYIMGNDTSNIRNVVNGTRPNKIREKEINSYLKDLMK</sequence>
<evidence type="ECO:0000313" key="1">
    <source>
        <dbReference type="EMBL" id="MDT0687834.1"/>
    </source>
</evidence>
<dbReference type="Proteomes" id="UP001253848">
    <property type="component" value="Unassembled WGS sequence"/>
</dbReference>
<dbReference type="EMBL" id="JAVRHN010000015">
    <property type="protein sequence ID" value="MDT0687834.1"/>
    <property type="molecule type" value="Genomic_DNA"/>
</dbReference>
<protein>
    <submittedName>
        <fullName evidence="1">Uncharacterized protein</fullName>
    </submittedName>
</protein>
<name>A0ABU3DVU9_9FLAO</name>